<proteinExistence type="predicted"/>
<evidence type="ECO:0000313" key="5">
    <source>
        <dbReference type="Proteomes" id="UP001564760"/>
    </source>
</evidence>
<keyword evidence="3" id="KW-1133">Transmembrane helix</keyword>
<evidence type="ECO:0000256" key="1">
    <source>
        <dbReference type="ARBA" id="ARBA00004370"/>
    </source>
</evidence>
<keyword evidence="5" id="KW-1185">Reference proteome</keyword>
<comment type="caution">
    <text evidence="4">The sequence shown here is derived from an EMBL/GenBank/DDBJ whole genome shotgun (WGS) entry which is preliminary data.</text>
</comment>
<organism evidence="4 5">
    <name type="scientific">Mycobacterium servetii</name>
    <dbReference type="NCBI Taxonomy" id="3237418"/>
    <lineage>
        <taxon>Bacteria</taxon>
        <taxon>Bacillati</taxon>
        <taxon>Actinomycetota</taxon>
        <taxon>Actinomycetes</taxon>
        <taxon>Mycobacteriales</taxon>
        <taxon>Mycobacteriaceae</taxon>
        <taxon>Mycobacterium</taxon>
    </lineage>
</organism>
<sequence>MTVDDGGVRRTALRDRAGRGLGAIGRWVRRCLARWRPILLTVLLVGALTFGAGYFYFVYRPDVLTDDAAMHQAVKAASDGAVALLSYSPETLDRDFANARSRVTDDYLTYYQRFVDQIAGPAAQRGQVTTTATVVKAAVSQMQPNSAVVLAFVKLKTASKEKPDPVVTSSSLRLTLTKVNGAWLIEKFEAV</sequence>
<dbReference type="RefSeq" id="WP_369737057.1">
    <property type="nucleotide sequence ID" value="NZ_JBGEDP010000001.1"/>
</dbReference>
<accession>A0ABV4C008</accession>
<reference evidence="4 5" key="1">
    <citation type="submission" date="2024-08" db="EMBL/GenBank/DDBJ databases">
        <title>Mycobacterium servetensis sp. nov., a novel rapid-growing mycobacterial species recovered from a human patient in Zaragoza, Spain.</title>
        <authorList>
            <person name="Tristancho-Baro A.I."/>
            <person name="Buenestado-Serrano S."/>
            <person name="Garcia De Viedma D."/>
            <person name="Milagro-Beamonte A."/>
            <person name="Burillo N."/>
            <person name="Sanz S."/>
            <person name="Lopez-Calleja A.I."/>
            <person name="Penas-Utrilla D."/>
            <person name="Guardingo M."/>
            <person name="Garcia M.J."/>
            <person name="Vinuelas-Bayon J."/>
        </authorList>
    </citation>
    <scope>NUCLEOTIDE SEQUENCE [LARGE SCALE GENOMIC DNA]</scope>
    <source>
        <strain evidence="5">HUMS_12744610</strain>
    </source>
</reference>
<keyword evidence="2 3" id="KW-0472">Membrane</keyword>
<dbReference type="PANTHER" id="PTHR37042:SF4">
    <property type="entry name" value="OUTER MEMBRANE PROTEIN RV1973"/>
    <property type="match status" value="1"/>
</dbReference>
<comment type="subcellular location">
    <subcellularLocation>
        <location evidence="1">Membrane</location>
    </subcellularLocation>
</comment>
<gene>
    <name evidence="4" type="ORF">AB8998_06110</name>
</gene>
<protein>
    <submittedName>
        <fullName evidence="4">Twin-arginine translocation pathway signal</fullName>
    </submittedName>
</protein>
<keyword evidence="3" id="KW-0812">Transmembrane</keyword>
<dbReference type="EMBL" id="JBGEDP010000001">
    <property type="protein sequence ID" value="MEY8014610.1"/>
    <property type="molecule type" value="Genomic_DNA"/>
</dbReference>
<evidence type="ECO:0000313" key="4">
    <source>
        <dbReference type="EMBL" id="MEY8014610.1"/>
    </source>
</evidence>
<evidence type="ECO:0000256" key="3">
    <source>
        <dbReference type="SAM" id="Phobius"/>
    </source>
</evidence>
<evidence type="ECO:0000256" key="2">
    <source>
        <dbReference type="ARBA" id="ARBA00023136"/>
    </source>
</evidence>
<feature type="transmembrane region" description="Helical" evidence="3">
    <location>
        <begin position="38"/>
        <end position="59"/>
    </location>
</feature>
<dbReference type="Proteomes" id="UP001564760">
    <property type="component" value="Unassembled WGS sequence"/>
</dbReference>
<dbReference type="PANTHER" id="PTHR37042">
    <property type="entry name" value="OUTER MEMBRANE PROTEIN RV1973"/>
    <property type="match status" value="1"/>
</dbReference>
<name>A0ABV4C008_9MYCO</name>